<dbReference type="GO" id="GO:0042626">
    <property type="term" value="F:ATPase-coupled transmembrane transporter activity"/>
    <property type="evidence" value="ECO:0007669"/>
    <property type="project" value="TreeGrafter"/>
</dbReference>
<dbReference type="OrthoDB" id="9814634at2"/>
<dbReference type="RefSeq" id="WP_049684503.1">
    <property type="nucleotide sequence ID" value="NZ_CP009170.1"/>
</dbReference>
<evidence type="ECO:0000256" key="9">
    <source>
        <dbReference type="ARBA" id="ARBA00025157"/>
    </source>
</evidence>
<dbReference type="CDD" id="cd03225">
    <property type="entry name" value="ABC_cobalt_CbiO_domain1"/>
    <property type="match status" value="1"/>
</dbReference>
<dbReference type="PANTHER" id="PTHR43553">
    <property type="entry name" value="HEAVY METAL TRANSPORTER"/>
    <property type="match status" value="1"/>
</dbReference>
<dbReference type="InterPro" id="IPR027417">
    <property type="entry name" value="P-loop_NTPase"/>
</dbReference>
<sequence length="276" mass="31117">MKEQFILEAIDVSFEYSDGTKALDGVNMSIEKGKKIAVLGPNGAGKTTLFLHFNGILKPKSGKILYKGEEINYSHSELVKLRKNVGIVFQNPDIQLFSASVYQEISFGPMNLGYPENIVKEKVENAMKETSISHLKDKPTHFLSYGQKKSVSIADIIVMEPEVIILDEPTVYLDPKHVQEVMGLFDKLVDEGKTLILSTHDVDFAYSWADYIYIMKNGKVVAKGEPTVVFANAKELDWSDLRKPMLLEIYEILKEKEIVNGSNIPKNIEELKKCIK</sequence>
<dbReference type="SMART" id="SM00382">
    <property type="entry name" value="AAA"/>
    <property type="match status" value="1"/>
</dbReference>
<proteinExistence type="inferred from homology"/>
<comment type="function">
    <text evidence="10">Part of an ABC transporter complex. Responsible for energy coupling to the transport system.</text>
</comment>
<dbReference type="Pfam" id="PF00005">
    <property type="entry name" value="ABC_tran"/>
    <property type="match status" value="1"/>
</dbReference>
<dbReference type="GO" id="GO:0005524">
    <property type="term" value="F:ATP binding"/>
    <property type="evidence" value="ECO:0007669"/>
    <property type="project" value="UniProtKB-UniRule"/>
</dbReference>
<dbReference type="HOGENOM" id="CLU_000604_1_22_9"/>
<keyword evidence="8 10" id="KW-0472">Membrane</keyword>
<keyword evidence="3 10" id="KW-0813">Transport</keyword>
<dbReference type="GO" id="GO:0016887">
    <property type="term" value="F:ATP hydrolysis activity"/>
    <property type="evidence" value="ECO:0007669"/>
    <property type="project" value="InterPro"/>
</dbReference>
<evidence type="ECO:0000313" key="12">
    <source>
        <dbReference type="EMBL" id="AIS51546.1"/>
    </source>
</evidence>
<comment type="function">
    <text evidence="9">Probably part of an ABC transporter complex. Responsible for energy coupling to the transport system.</text>
</comment>
<evidence type="ECO:0000256" key="1">
    <source>
        <dbReference type="ARBA" id="ARBA00004202"/>
    </source>
</evidence>
<dbReference type="InterPro" id="IPR003593">
    <property type="entry name" value="AAA+_ATPase"/>
</dbReference>
<dbReference type="InterPro" id="IPR015856">
    <property type="entry name" value="ABC_transpr_CbiO/EcfA_su"/>
</dbReference>
<evidence type="ECO:0000259" key="11">
    <source>
        <dbReference type="PROSITE" id="PS50893"/>
    </source>
</evidence>
<evidence type="ECO:0000256" key="10">
    <source>
        <dbReference type="RuleBase" id="RU364103"/>
    </source>
</evidence>
<dbReference type="KEGG" id="tki:TKV_c03410"/>
<dbReference type="Proteomes" id="UP000029669">
    <property type="component" value="Chromosome"/>
</dbReference>
<keyword evidence="13" id="KW-1185">Reference proteome</keyword>
<dbReference type="NCBIfam" id="TIGR01166">
    <property type="entry name" value="cbiO"/>
    <property type="match status" value="1"/>
</dbReference>
<evidence type="ECO:0000256" key="6">
    <source>
        <dbReference type="ARBA" id="ARBA00022840"/>
    </source>
</evidence>
<dbReference type="FunFam" id="3.40.50.300:FF:000224">
    <property type="entry name" value="Energy-coupling factor transporter ATP-binding protein EcfA"/>
    <property type="match status" value="1"/>
</dbReference>
<accession>A0A097AP12</accession>
<evidence type="ECO:0000256" key="2">
    <source>
        <dbReference type="ARBA" id="ARBA00005417"/>
    </source>
</evidence>
<comment type="similarity">
    <text evidence="2 10">Belongs to the ABC transporter superfamily.</text>
</comment>
<dbReference type="PROSITE" id="PS50893">
    <property type="entry name" value="ABC_TRANSPORTER_2"/>
    <property type="match status" value="1"/>
</dbReference>
<dbReference type="SUPFAM" id="SSF52540">
    <property type="entry name" value="P-loop containing nucleoside triphosphate hydrolases"/>
    <property type="match status" value="1"/>
</dbReference>
<dbReference type="Gene3D" id="3.40.50.300">
    <property type="entry name" value="P-loop containing nucleotide triphosphate hydrolases"/>
    <property type="match status" value="1"/>
</dbReference>
<dbReference type="PANTHER" id="PTHR43553:SF24">
    <property type="entry name" value="ENERGY-COUPLING FACTOR TRANSPORTER ATP-BINDING PROTEIN ECFA1"/>
    <property type="match status" value="1"/>
</dbReference>
<evidence type="ECO:0000256" key="7">
    <source>
        <dbReference type="ARBA" id="ARBA00022967"/>
    </source>
</evidence>
<dbReference type="InterPro" id="IPR050095">
    <property type="entry name" value="ECF_ABC_transporter_ATP-bd"/>
</dbReference>
<reference evidence="13" key="1">
    <citation type="journal article" date="2015" name="Genome Announc.">
        <title>Whole-Genome Sequences of 80 Environmental and Clinical Isolates of Burkholderia pseudomallei.</title>
        <authorList>
            <person name="Johnson S.L."/>
            <person name="Baker A.L."/>
            <person name="Chain P.S."/>
            <person name="Currie B.J."/>
            <person name="Daligault H.E."/>
            <person name="Davenport K.W."/>
            <person name="Davis C.B."/>
            <person name="Inglis T.J."/>
            <person name="Kaestli M."/>
            <person name="Koren S."/>
            <person name="Mayo M."/>
            <person name="Merritt A.J."/>
            <person name="Price E.P."/>
            <person name="Sarovich D.S."/>
            <person name="Warner J."/>
            <person name="Rosovitz M.J."/>
        </authorList>
    </citation>
    <scope>NUCLEOTIDE SEQUENCE [LARGE SCALE GENOMIC DNA]</scope>
    <source>
        <strain evidence="13">DSM 2030</strain>
    </source>
</reference>
<evidence type="ECO:0000313" key="13">
    <source>
        <dbReference type="Proteomes" id="UP000029669"/>
    </source>
</evidence>
<keyword evidence="4 10" id="KW-1003">Cell membrane</keyword>
<dbReference type="EMBL" id="CP009170">
    <property type="protein sequence ID" value="AIS51546.1"/>
    <property type="molecule type" value="Genomic_DNA"/>
</dbReference>
<gene>
    <name evidence="12" type="ORF">TKV_c03410</name>
</gene>
<comment type="subcellular location">
    <subcellularLocation>
        <location evidence="1 10">Cell membrane</location>
        <topology evidence="1 10">Peripheral membrane protein</topology>
    </subcellularLocation>
</comment>
<organism evidence="12 13">
    <name type="scientific">Thermoanaerobacter kivui</name>
    <name type="common">Acetogenium kivui</name>
    <dbReference type="NCBI Taxonomy" id="2325"/>
    <lineage>
        <taxon>Bacteria</taxon>
        <taxon>Bacillati</taxon>
        <taxon>Bacillota</taxon>
        <taxon>Clostridia</taxon>
        <taxon>Thermoanaerobacterales</taxon>
        <taxon>Thermoanaerobacteraceae</taxon>
        <taxon>Thermoanaerobacter</taxon>
    </lineage>
</organism>
<feature type="domain" description="ABC transporter" evidence="11">
    <location>
        <begin position="7"/>
        <end position="242"/>
    </location>
</feature>
<dbReference type="InterPro" id="IPR005876">
    <property type="entry name" value="Co_trans_ATP-bd"/>
</dbReference>
<protein>
    <recommendedName>
        <fullName evidence="10">ABC transporter ATP-binding protein</fullName>
    </recommendedName>
</protein>
<keyword evidence="5 10" id="KW-0547">Nucleotide-binding</keyword>
<evidence type="ECO:0000256" key="5">
    <source>
        <dbReference type="ARBA" id="ARBA00022741"/>
    </source>
</evidence>
<evidence type="ECO:0000256" key="8">
    <source>
        <dbReference type="ARBA" id="ARBA00023136"/>
    </source>
</evidence>
<name>A0A097AP12_THEKI</name>
<dbReference type="GO" id="GO:0006824">
    <property type="term" value="P:cobalt ion transport"/>
    <property type="evidence" value="ECO:0007669"/>
    <property type="project" value="InterPro"/>
</dbReference>
<dbReference type="eggNOG" id="COG1122">
    <property type="taxonomic scope" value="Bacteria"/>
</dbReference>
<evidence type="ECO:0000256" key="3">
    <source>
        <dbReference type="ARBA" id="ARBA00022448"/>
    </source>
</evidence>
<dbReference type="AlphaFoldDB" id="A0A097AP12"/>
<evidence type="ECO:0000256" key="4">
    <source>
        <dbReference type="ARBA" id="ARBA00022475"/>
    </source>
</evidence>
<dbReference type="GO" id="GO:0043190">
    <property type="term" value="C:ATP-binding cassette (ABC) transporter complex"/>
    <property type="evidence" value="ECO:0007669"/>
    <property type="project" value="TreeGrafter"/>
</dbReference>
<dbReference type="InterPro" id="IPR003439">
    <property type="entry name" value="ABC_transporter-like_ATP-bd"/>
</dbReference>
<keyword evidence="7" id="KW-1278">Translocase</keyword>
<dbReference type="STRING" id="2325.TKV_c03410"/>
<keyword evidence="6 10" id="KW-0067">ATP-binding</keyword>